<dbReference type="AlphaFoldDB" id="A0A8J2I0X8"/>
<dbReference type="RefSeq" id="XP_043167403.1">
    <property type="nucleotide sequence ID" value="XM_043311468.1"/>
</dbReference>
<evidence type="ECO:0000313" key="2">
    <source>
        <dbReference type="EMBL" id="CAG5155837.1"/>
    </source>
</evidence>
<accession>A0A8J2I0X8</accession>
<feature type="compositionally biased region" description="Basic and acidic residues" evidence="1">
    <location>
        <begin position="120"/>
        <end position="131"/>
    </location>
</feature>
<sequence length="153" mass="17367">MSDTKLEEEQSAAPKCMPNYDTSDPLQQEVTHVLRSFKNDILGITFLGNDGVLRSLTADRKVLSAEGLRPELIEAFLSRFPEEYKAKMTDPVFADGTKTPKEMWYEPDPGSLPEPLSQEEIQKVKNQPEERKSILRKRMQENENLLDVTGVLA</sequence>
<evidence type="ECO:0000256" key="1">
    <source>
        <dbReference type="SAM" id="MobiDB-lite"/>
    </source>
</evidence>
<feature type="region of interest" description="Disordered" evidence="1">
    <location>
        <begin position="1"/>
        <end position="24"/>
    </location>
</feature>
<dbReference type="GeneID" id="67015463"/>
<dbReference type="OrthoDB" id="3660917at2759"/>
<keyword evidence="3" id="KW-1185">Reference proteome</keyword>
<reference evidence="2" key="1">
    <citation type="submission" date="2021-05" db="EMBL/GenBank/DDBJ databases">
        <authorList>
            <person name="Stam R."/>
        </authorList>
    </citation>
    <scope>NUCLEOTIDE SEQUENCE</scope>
    <source>
        <strain evidence="2">CS162</strain>
    </source>
</reference>
<gene>
    <name evidence="2" type="ORF">ALTATR162_LOCUS3860</name>
</gene>
<evidence type="ECO:0000313" key="3">
    <source>
        <dbReference type="Proteomes" id="UP000676310"/>
    </source>
</evidence>
<protein>
    <submittedName>
        <fullName evidence="2">Uncharacterized protein</fullName>
    </submittedName>
</protein>
<proteinExistence type="predicted"/>
<feature type="region of interest" description="Disordered" evidence="1">
    <location>
        <begin position="91"/>
        <end position="131"/>
    </location>
</feature>
<name>A0A8J2I0X8_9PLEO</name>
<dbReference type="Proteomes" id="UP000676310">
    <property type="component" value="Unassembled WGS sequence"/>
</dbReference>
<dbReference type="EMBL" id="CAJRGZ010000017">
    <property type="protein sequence ID" value="CAG5155837.1"/>
    <property type="molecule type" value="Genomic_DNA"/>
</dbReference>
<comment type="caution">
    <text evidence="2">The sequence shown here is derived from an EMBL/GenBank/DDBJ whole genome shotgun (WGS) entry which is preliminary data.</text>
</comment>
<organism evidence="2 3">
    <name type="scientific">Alternaria atra</name>
    <dbReference type="NCBI Taxonomy" id="119953"/>
    <lineage>
        <taxon>Eukaryota</taxon>
        <taxon>Fungi</taxon>
        <taxon>Dikarya</taxon>
        <taxon>Ascomycota</taxon>
        <taxon>Pezizomycotina</taxon>
        <taxon>Dothideomycetes</taxon>
        <taxon>Pleosporomycetidae</taxon>
        <taxon>Pleosporales</taxon>
        <taxon>Pleosporineae</taxon>
        <taxon>Pleosporaceae</taxon>
        <taxon>Alternaria</taxon>
        <taxon>Alternaria sect. Ulocladioides</taxon>
    </lineage>
</organism>